<reference evidence="7 8" key="1">
    <citation type="submission" date="2017-08" db="EMBL/GenBank/DDBJ databases">
        <title>Infants hospitalized years apart are colonized by the same room-sourced microbial strains.</title>
        <authorList>
            <person name="Brooks B."/>
            <person name="Olm M.R."/>
            <person name="Firek B.A."/>
            <person name="Baker R."/>
            <person name="Thomas B.C."/>
            <person name="Morowitz M.J."/>
            <person name="Banfield J.F."/>
        </authorList>
    </citation>
    <scope>NUCLEOTIDE SEQUENCE [LARGE SCALE GENOMIC DNA]</scope>
    <source>
        <strain evidence="7">S2_005_003_R2_43</strain>
    </source>
</reference>
<gene>
    <name evidence="7" type="ORF">DI565_13505</name>
</gene>
<keyword evidence="1" id="KW-0479">Metal-binding</keyword>
<dbReference type="Proteomes" id="UP000249577">
    <property type="component" value="Unassembled WGS sequence"/>
</dbReference>
<feature type="compositionally biased region" description="Low complexity" evidence="3">
    <location>
        <begin position="30"/>
        <end position="46"/>
    </location>
</feature>
<dbReference type="Pfam" id="PF07731">
    <property type="entry name" value="Cu-oxidase_2"/>
    <property type="match status" value="1"/>
</dbReference>
<evidence type="ECO:0000259" key="4">
    <source>
        <dbReference type="Pfam" id="PF00394"/>
    </source>
</evidence>
<keyword evidence="2" id="KW-0560">Oxidoreductase</keyword>
<proteinExistence type="predicted"/>
<evidence type="ECO:0000313" key="8">
    <source>
        <dbReference type="Proteomes" id="UP000249577"/>
    </source>
</evidence>
<feature type="domain" description="Plastocyanin-like" evidence="5">
    <location>
        <begin position="529"/>
        <end position="655"/>
    </location>
</feature>
<feature type="domain" description="Plastocyanin-like" evidence="4">
    <location>
        <begin position="371"/>
        <end position="463"/>
    </location>
</feature>
<feature type="domain" description="Plastocyanin-like" evidence="6">
    <location>
        <begin position="239"/>
        <end position="350"/>
    </location>
</feature>
<dbReference type="PROSITE" id="PS00080">
    <property type="entry name" value="MULTICOPPER_OXIDASE2"/>
    <property type="match status" value="1"/>
</dbReference>
<evidence type="ECO:0000256" key="2">
    <source>
        <dbReference type="ARBA" id="ARBA00023002"/>
    </source>
</evidence>
<feature type="region of interest" description="Disordered" evidence="3">
    <location>
        <begin position="22"/>
        <end position="120"/>
    </location>
</feature>
<feature type="region of interest" description="Disordered" evidence="3">
    <location>
        <begin position="704"/>
        <end position="737"/>
    </location>
</feature>
<evidence type="ECO:0008006" key="9">
    <source>
        <dbReference type="Google" id="ProtNLM"/>
    </source>
</evidence>
<evidence type="ECO:0000259" key="6">
    <source>
        <dbReference type="Pfam" id="PF07732"/>
    </source>
</evidence>
<dbReference type="SUPFAM" id="SSF49503">
    <property type="entry name" value="Cupredoxins"/>
    <property type="match status" value="3"/>
</dbReference>
<dbReference type="Pfam" id="PF07732">
    <property type="entry name" value="Cu-oxidase_3"/>
    <property type="match status" value="1"/>
</dbReference>
<dbReference type="PANTHER" id="PTHR11709">
    <property type="entry name" value="MULTI-COPPER OXIDASE"/>
    <property type="match status" value="1"/>
</dbReference>
<dbReference type="CDD" id="cd13853">
    <property type="entry name" value="CuRO_1_Tth-MCO_like"/>
    <property type="match status" value="1"/>
</dbReference>
<dbReference type="Gene3D" id="2.60.40.420">
    <property type="entry name" value="Cupredoxins - blue copper proteins"/>
    <property type="match status" value="3"/>
</dbReference>
<name>A0A2W5KC06_ANCNO</name>
<dbReference type="InterPro" id="IPR011706">
    <property type="entry name" value="Cu-oxidase_C"/>
</dbReference>
<feature type="compositionally biased region" description="Low complexity" evidence="3">
    <location>
        <begin position="53"/>
        <end position="62"/>
    </location>
</feature>
<dbReference type="AlphaFoldDB" id="A0A2W5KC06"/>
<organism evidence="7 8">
    <name type="scientific">Ancylobacter novellus</name>
    <name type="common">Thiobacillus novellus</name>
    <dbReference type="NCBI Taxonomy" id="921"/>
    <lineage>
        <taxon>Bacteria</taxon>
        <taxon>Pseudomonadati</taxon>
        <taxon>Pseudomonadota</taxon>
        <taxon>Alphaproteobacteria</taxon>
        <taxon>Hyphomicrobiales</taxon>
        <taxon>Xanthobacteraceae</taxon>
        <taxon>Ancylobacter</taxon>
    </lineage>
</organism>
<comment type="caution">
    <text evidence="7">The sequence shown here is derived from an EMBL/GenBank/DDBJ whole genome shotgun (WGS) entry which is preliminary data.</text>
</comment>
<dbReference type="InterPro" id="IPR002355">
    <property type="entry name" value="Cu_oxidase_Cu_BS"/>
</dbReference>
<evidence type="ECO:0000256" key="1">
    <source>
        <dbReference type="ARBA" id="ARBA00022723"/>
    </source>
</evidence>
<dbReference type="InterPro" id="IPR011707">
    <property type="entry name" value="Cu-oxidase-like_N"/>
</dbReference>
<evidence type="ECO:0000256" key="3">
    <source>
        <dbReference type="SAM" id="MobiDB-lite"/>
    </source>
</evidence>
<evidence type="ECO:0000313" key="7">
    <source>
        <dbReference type="EMBL" id="PZQ13559.1"/>
    </source>
</evidence>
<dbReference type="Pfam" id="PF00394">
    <property type="entry name" value="Cu-oxidase"/>
    <property type="match status" value="1"/>
</dbReference>
<dbReference type="InterPro" id="IPR045087">
    <property type="entry name" value="Cu-oxidase_fam"/>
</dbReference>
<protein>
    <recommendedName>
        <fullName evidence="9">Copper oxidase</fullName>
    </recommendedName>
</protein>
<dbReference type="InterPro" id="IPR001117">
    <property type="entry name" value="Cu-oxidase_2nd"/>
</dbReference>
<dbReference type="GO" id="GO:0016491">
    <property type="term" value="F:oxidoreductase activity"/>
    <property type="evidence" value="ECO:0007669"/>
    <property type="project" value="UniProtKB-KW"/>
</dbReference>
<dbReference type="GO" id="GO:0005507">
    <property type="term" value="F:copper ion binding"/>
    <property type="evidence" value="ECO:0007669"/>
    <property type="project" value="InterPro"/>
</dbReference>
<dbReference type="InterPro" id="IPR008972">
    <property type="entry name" value="Cupredoxin"/>
</dbReference>
<dbReference type="PANTHER" id="PTHR11709:SF518">
    <property type="entry name" value="MULTICOPPER OXIDASE"/>
    <property type="match status" value="1"/>
</dbReference>
<sequence>MRRFERRSPQVRLRRRACWSCSLPPRRRGTAGTAAKAGKDPAPAWATRRRWTRLLASPCRSARSQRRRTETARRRRPMERSGAARRSGSITTRPETSSPRRRRTPADCPGGAGVPFRRGRHAAPCGVRTSLSFAVAMRPKTLRRVRHGVDLSSVDRRRGADMKRAAFCLFLLLTPGWAAVAQEAASTAPVDLGEIRGAAADPDAIDDLPNPPELRSSDGTLDVTLTARPSWIRVAGKRFRSNVYNGLYIPPTLVLNRGDTLRLKLNNEIGPADIEMKKSFRTNLHYHGTDVSPKTPGDNVFLKVKAGTSFDYVVPFPEDHPEGLHWYHPHAHGVVDRQILSGMSGMLIVDGYIEAHYPELSDLRRRVMVFKDIVLPGETQTTRTLNGYSDAPIKARPQEWQVWQVGNLGADSFFKIALEGHEFWTIERDGNVLTKPERQNWLFLAPGARATVAVRAGDAGSYKLKSLKVDTGPTGLPSPAVGLGTFVVAGEPTPESGIGDRLRQPAAMKRTIVPRPLDFKNLPITRERVFEFSDAADFSKFYINGQTFDPNVVNTTTRVGDVEKWTLRNLAGELHVFHLHQTSFLVLEEGVGKQPDATGLRDVITMPYALDGKPGEVSIIIPFTNPVMVGQFVYHCHIVGHEDAGMMQSIRVLPQRTAAEDAWRMFGKLLGSDEPPPWWPERAKSAARLPEADELAAALRGEICTTPDPDDEREEQASLWVSGKGPTPPEPTTIVAR</sequence>
<dbReference type="EMBL" id="QFPN01000007">
    <property type="protein sequence ID" value="PZQ13559.1"/>
    <property type="molecule type" value="Genomic_DNA"/>
</dbReference>
<evidence type="ECO:0000259" key="5">
    <source>
        <dbReference type="Pfam" id="PF07731"/>
    </source>
</evidence>
<accession>A0A2W5KC06</accession>